<gene>
    <name evidence="4" type="ORF">RN001_005844</name>
</gene>
<dbReference type="GO" id="GO:0006357">
    <property type="term" value="P:regulation of transcription by RNA polymerase II"/>
    <property type="evidence" value="ECO:0007669"/>
    <property type="project" value="TreeGrafter"/>
</dbReference>
<proteinExistence type="predicted"/>
<feature type="compositionally biased region" description="Basic and acidic residues" evidence="1">
    <location>
        <begin position="213"/>
        <end position="222"/>
    </location>
</feature>
<evidence type="ECO:0000259" key="2">
    <source>
        <dbReference type="PROSITE" id="PS50090"/>
    </source>
</evidence>
<dbReference type="PANTHER" id="PTHR12243">
    <property type="entry name" value="MADF DOMAIN TRANSCRIPTION FACTOR"/>
    <property type="match status" value="1"/>
</dbReference>
<dbReference type="AlphaFoldDB" id="A0AAN7SS51"/>
<dbReference type="Pfam" id="PF13837">
    <property type="entry name" value="Myb_DNA-bind_4"/>
    <property type="match status" value="1"/>
</dbReference>
<evidence type="ECO:0000256" key="1">
    <source>
        <dbReference type="SAM" id="MobiDB-lite"/>
    </source>
</evidence>
<comment type="caution">
    <text evidence="4">The sequence shown here is derived from an EMBL/GenBank/DDBJ whole genome shotgun (WGS) entry which is preliminary data.</text>
</comment>
<protein>
    <submittedName>
        <fullName evidence="4">Uncharacterized protein</fullName>
    </submittedName>
</protein>
<dbReference type="GO" id="GO:0005667">
    <property type="term" value="C:transcription regulator complex"/>
    <property type="evidence" value="ECO:0007669"/>
    <property type="project" value="TreeGrafter"/>
</dbReference>
<reference evidence="5" key="1">
    <citation type="submission" date="2023-01" db="EMBL/GenBank/DDBJ databases">
        <title>Key to firefly adult light organ development and bioluminescence: homeobox transcription factors regulate luciferase expression and transportation to peroxisome.</title>
        <authorList>
            <person name="Fu X."/>
        </authorList>
    </citation>
    <scope>NUCLEOTIDE SEQUENCE [LARGE SCALE GENOMIC DNA]</scope>
</reference>
<organism evidence="4 5">
    <name type="scientific">Aquatica leii</name>
    <dbReference type="NCBI Taxonomy" id="1421715"/>
    <lineage>
        <taxon>Eukaryota</taxon>
        <taxon>Metazoa</taxon>
        <taxon>Ecdysozoa</taxon>
        <taxon>Arthropoda</taxon>
        <taxon>Hexapoda</taxon>
        <taxon>Insecta</taxon>
        <taxon>Pterygota</taxon>
        <taxon>Neoptera</taxon>
        <taxon>Endopterygota</taxon>
        <taxon>Coleoptera</taxon>
        <taxon>Polyphaga</taxon>
        <taxon>Elateriformia</taxon>
        <taxon>Elateroidea</taxon>
        <taxon>Lampyridae</taxon>
        <taxon>Luciolinae</taxon>
        <taxon>Aquatica</taxon>
    </lineage>
</organism>
<feature type="region of interest" description="Disordered" evidence="1">
    <location>
        <begin position="200"/>
        <end position="224"/>
    </location>
</feature>
<evidence type="ECO:0000313" key="4">
    <source>
        <dbReference type="EMBL" id="KAK4882525.1"/>
    </source>
</evidence>
<dbReference type="InterPro" id="IPR006578">
    <property type="entry name" value="MADF-dom"/>
</dbReference>
<feature type="region of interest" description="Disordered" evidence="1">
    <location>
        <begin position="544"/>
        <end position="563"/>
    </location>
</feature>
<feature type="domain" description="MADF" evidence="3">
    <location>
        <begin position="441"/>
        <end position="539"/>
    </location>
</feature>
<dbReference type="SMART" id="SM00717">
    <property type="entry name" value="SANT"/>
    <property type="match status" value="2"/>
</dbReference>
<dbReference type="EMBL" id="JARPUR010000002">
    <property type="protein sequence ID" value="KAK4882525.1"/>
    <property type="molecule type" value="Genomic_DNA"/>
</dbReference>
<dbReference type="SMART" id="SM00595">
    <property type="entry name" value="MADF"/>
    <property type="match status" value="2"/>
</dbReference>
<sequence>MSDCGNESQVLSEIIPNNYTLVTDVEGQLIQDNNNLLLQQRSGNQITIVNVNSILKKFIIVVDGTLIYVASDVVMTNFNIAIPGTSSQGLDNKLDDVTLRTAWVRNDILKLINLFKKYEPEFKSTSVKNDKVWKQISNELLTHTAEQCKNKFKYLKQKYIEKQDNMKPTSSGARAISFEYFELFDEMFGKDPNVTPKYIASSTRGRNNMHLHNTGEDDNEKKTMRRGKGISYELANKFPLYPSTQERSTNTQDINTEEDYDNEIFYDALQDMPQKQSENVYDSTLFEDRYLKLGTKENQTNGTKIKEFFNKSCQETTSRIRHRKNIHGIDEIKETEDVNSAHPDKLQYNSGNLPTIKEKTRKAAPDWTAKVEIIQYGELSEEEEEEEDFHSAFKQRQQNFIINKANNERKKLHNNLQSSQLQVRNEIGKETNFCILHSQNQPNFCMMKMTQKWNKDLQNKTAKSISVTTELVKTTCKKKDLAWAEIGKLLGYTDEECKRRWLYLREKYVKEKNGKSSGSEAVKQWDFFNSLRWLDMHIMKRKTKSNCSKEMQETTSQESQSQDTIEICQEDFSINGEAEEEPIASRSPVFLNEILISSPSSSRPSTPSTSQ</sequence>
<dbReference type="GO" id="GO:0005634">
    <property type="term" value="C:nucleus"/>
    <property type="evidence" value="ECO:0007669"/>
    <property type="project" value="TreeGrafter"/>
</dbReference>
<accession>A0AAN7SS51</accession>
<dbReference type="Gene3D" id="1.10.10.60">
    <property type="entry name" value="Homeodomain-like"/>
    <property type="match status" value="1"/>
</dbReference>
<dbReference type="Pfam" id="PF10545">
    <property type="entry name" value="MADF_DNA_bdg"/>
    <property type="match status" value="1"/>
</dbReference>
<dbReference type="InterPro" id="IPR001005">
    <property type="entry name" value="SANT/Myb"/>
</dbReference>
<name>A0AAN7SS51_9COLE</name>
<dbReference type="Proteomes" id="UP001353858">
    <property type="component" value="Unassembled WGS sequence"/>
</dbReference>
<dbReference type="PANTHER" id="PTHR12243:SF60">
    <property type="entry name" value="SI:CH211-15D5.12-RELATED"/>
    <property type="match status" value="1"/>
</dbReference>
<evidence type="ECO:0000259" key="3">
    <source>
        <dbReference type="PROSITE" id="PS51029"/>
    </source>
</evidence>
<evidence type="ECO:0000313" key="5">
    <source>
        <dbReference type="Proteomes" id="UP001353858"/>
    </source>
</evidence>
<dbReference type="CDD" id="cd00167">
    <property type="entry name" value="SANT"/>
    <property type="match status" value="1"/>
</dbReference>
<feature type="compositionally biased region" description="Low complexity" evidence="1">
    <location>
        <begin position="553"/>
        <end position="563"/>
    </location>
</feature>
<keyword evidence="5" id="KW-1185">Reference proteome</keyword>
<dbReference type="InterPro" id="IPR039353">
    <property type="entry name" value="TF_Adf1"/>
</dbReference>
<dbReference type="InterPro" id="IPR044822">
    <property type="entry name" value="Myb_DNA-bind_4"/>
</dbReference>
<feature type="domain" description="Myb-like" evidence="2">
    <location>
        <begin position="100"/>
        <end position="156"/>
    </location>
</feature>
<dbReference type="PROSITE" id="PS51029">
    <property type="entry name" value="MADF"/>
    <property type="match status" value="1"/>
</dbReference>
<dbReference type="PROSITE" id="PS50090">
    <property type="entry name" value="MYB_LIKE"/>
    <property type="match status" value="1"/>
</dbReference>